<feature type="compositionally biased region" description="Polar residues" evidence="34">
    <location>
        <begin position="4605"/>
        <end position="4616"/>
    </location>
</feature>
<keyword evidence="19" id="KW-0729">SH3-binding</keyword>
<feature type="disulfide bond" evidence="32">
    <location>
        <begin position="2967"/>
        <end position="2979"/>
    </location>
</feature>
<comment type="caution">
    <text evidence="37">The sequence shown here is derived from an EMBL/GenBank/DDBJ whole genome shotgun (WGS) entry which is preliminary data.</text>
</comment>
<dbReference type="PROSITE" id="PS01187">
    <property type="entry name" value="EGF_CA"/>
    <property type="match status" value="1"/>
</dbReference>
<evidence type="ECO:0000256" key="22">
    <source>
        <dbReference type="ARBA" id="ARBA00023170"/>
    </source>
</evidence>
<evidence type="ECO:0000313" key="39">
    <source>
        <dbReference type="Proteomes" id="UP000618051"/>
    </source>
</evidence>
<reference evidence="38" key="3">
    <citation type="submission" date="2022-01" db="EMBL/GenBank/DDBJ databases">
        <authorList>
            <person name="Rubenstein D.R."/>
        </authorList>
    </citation>
    <scope>NUCLEOTIDE SEQUENCE</scope>
    <source>
        <strain evidence="38">SS15</strain>
        <tissue evidence="38">Liver</tissue>
    </source>
</reference>
<feature type="repeat" description="LDL-receptor class B" evidence="33">
    <location>
        <begin position="2666"/>
        <end position="2707"/>
    </location>
</feature>
<name>A0A835NYQ8_9PASS</name>
<feature type="disulfide bond" evidence="32">
    <location>
        <begin position="3795"/>
        <end position="3813"/>
    </location>
</feature>
<feature type="disulfide bond" evidence="32">
    <location>
        <begin position="1265"/>
        <end position="1283"/>
    </location>
</feature>
<proteinExistence type="inferred from homology"/>
<dbReference type="FunFam" id="4.10.400.10:FF:000034">
    <property type="entry name" value="Low-density lipoprotein receptor-related protein 2"/>
    <property type="match status" value="2"/>
</dbReference>
<feature type="disulfide bond" evidence="32">
    <location>
        <begin position="1145"/>
        <end position="1163"/>
    </location>
</feature>
<dbReference type="GO" id="GO:0001822">
    <property type="term" value="P:kidney development"/>
    <property type="evidence" value="ECO:0007669"/>
    <property type="project" value="UniProtKB-ARBA"/>
</dbReference>
<dbReference type="GO" id="GO:0035295">
    <property type="term" value="P:tube development"/>
    <property type="evidence" value="ECO:0007669"/>
    <property type="project" value="UniProtKB-ARBA"/>
</dbReference>
<feature type="region of interest" description="Disordered" evidence="34">
    <location>
        <begin position="4646"/>
        <end position="4665"/>
    </location>
</feature>
<dbReference type="SMART" id="SM00181">
    <property type="entry name" value="EGF"/>
    <property type="match status" value="18"/>
</dbReference>
<feature type="region of interest" description="Disordered" evidence="34">
    <location>
        <begin position="4605"/>
        <end position="4629"/>
    </location>
</feature>
<feature type="disulfide bond" evidence="32">
    <location>
        <begin position="1390"/>
        <end position="1402"/>
    </location>
</feature>
<evidence type="ECO:0000256" key="2">
    <source>
        <dbReference type="ARBA" id="ARBA00004279"/>
    </source>
</evidence>
<keyword evidence="6" id="KW-1003">Cell membrane</keyword>
<dbReference type="GO" id="GO:0031904">
    <property type="term" value="C:endosome lumen"/>
    <property type="evidence" value="ECO:0007669"/>
    <property type="project" value="UniProtKB-SubCell"/>
</dbReference>
<feature type="repeat" description="LDL-receptor class B" evidence="33">
    <location>
        <begin position="4190"/>
        <end position="4232"/>
    </location>
</feature>
<feature type="repeat" description="LDL-receptor class B" evidence="33">
    <location>
        <begin position="2305"/>
        <end position="2348"/>
    </location>
</feature>
<evidence type="ECO:0000256" key="5">
    <source>
        <dbReference type="ARBA" id="ARBA00022448"/>
    </source>
</evidence>
<feature type="repeat" description="LDL-receptor class B" evidence="33">
    <location>
        <begin position="1713"/>
        <end position="1757"/>
    </location>
</feature>
<dbReference type="FunFam" id="4.10.400.10:FF:000108">
    <property type="entry name" value="Low-density lipoprotein receptor-related protein 2"/>
    <property type="match status" value="1"/>
</dbReference>
<dbReference type="PROSITE" id="PS01186">
    <property type="entry name" value="EGF_2"/>
    <property type="match status" value="5"/>
</dbReference>
<keyword evidence="15" id="KW-0967">Endosome</keyword>
<keyword evidence="20 35" id="KW-0472">Membrane</keyword>
<keyword evidence="23" id="KW-0168">Coated pit</keyword>
<dbReference type="FunFam" id="4.10.400.10:FF:000134">
    <property type="entry name" value="Low-density lipoprotein RecePtor related"/>
    <property type="match status" value="1"/>
</dbReference>
<dbReference type="EMBL" id="JADDUC020000008">
    <property type="protein sequence ID" value="KAI1237194.1"/>
    <property type="molecule type" value="Genomic_DNA"/>
</dbReference>
<dbReference type="EMBL" id="JADDUC010000013">
    <property type="protein sequence ID" value="KAG0128707.1"/>
    <property type="molecule type" value="Genomic_DNA"/>
</dbReference>
<keyword evidence="11" id="KW-0479">Metal-binding</keyword>
<dbReference type="FunFam" id="2.120.10.30:FF:000057">
    <property type="entry name" value="Low-density lipoprotein receptor-related protein 2"/>
    <property type="match status" value="1"/>
</dbReference>
<evidence type="ECO:0000256" key="19">
    <source>
        <dbReference type="ARBA" id="ARBA00023036"/>
    </source>
</evidence>
<evidence type="ECO:0000256" key="9">
    <source>
        <dbReference type="ARBA" id="ARBA00022583"/>
    </source>
</evidence>
<dbReference type="SUPFAM" id="SSF57196">
    <property type="entry name" value="EGF/Laminin"/>
    <property type="match status" value="5"/>
</dbReference>
<feature type="disulfide bond" evidence="32">
    <location>
        <begin position="1258"/>
        <end position="1270"/>
    </location>
</feature>
<evidence type="ECO:0000256" key="12">
    <source>
        <dbReference type="ARBA" id="ARBA00022729"/>
    </source>
</evidence>
<feature type="disulfide bond" evidence="32">
    <location>
        <begin position="3863"/>
        <end position="3875"/>
    </location>
</feature>
<feature type="repeat" description="LDL-receptor class B" evidence="33">
    <location>
        <begin position="994"/>
        <end position="1037"/>
    </location>
</feature>
<dbReference type="FunFam" id="2.10.25.10:FF:000805">
    <property type="entry name" value="Low-density lipoprotein receptor-related protein 2"/>
    <property type="match status" value="1"/>
</dbReference>
<keyword evidence="5" id="KW-0813">Transport</keyword>
<feature type="disulfide bond" evidence="32">
    <location>
        <begin position="1186"/>
        <end position="1204"/>
    </location>
</feature>
<dbReference type="InterPro" id="IPR023415">
    <property type="entry name" value="LDLR_class-A_CS"/>
</dbReference>
<evidence type="ECO:0000256" key="27">
    <source>
        <dbReference type="ARBA" id="ARBA00046273"/>
    </source>
</evidence>
<feature type="repeat" description="LDL-receptor class B" evidence="33">
    <location>
        <begin position="1986"/>
        <end position="2033"/>
    </location>
</feature>
<feature type="disulfide bond" evidence="32">
    <location>
        <begin position="3647"/>
        <end position="3659"/>
    </location>
</feature>
<keyword evidence="25" id="KW-0966">Cell projection</keyword>
<feature type="disulfide bond" evidence="32">
    <location>
        <begin position="4012"/>
        <end position="4027"/>
    </location>
</feature>
<sequence length="4696" mass="525216">KQINACNEILGRPKYTGNEGKGKSNAVEYVIHSEISTPESRSQLLRKLEHPSPDGTSPSDGWKSSNCLQTAHIIDCMHNAGQLPRRHRGACDWQSRLSAAPPVLIWLLGMEQPCAQVLPPACDCSRMMYSDIATGDRVLLGVSGGSSAVAMVAVFLQTGGAMGPGTARMIRMKLAAHNLPVREISFSVRLMENVFHSRGFVMMRKIVKMAQMNINNVREGHARVSSSRAPMDSASRARTGAIEWRTALMEQTKEPATTQDVNSYPVQMEHVLMQASDVMAKLIAEILPMKLTAHVDVPVISSSVLMESASREPLSVTTMMTVEIGVMKTLALMQLAEATSSLARVAVAFIRAGFAMETMIVKTMRMKGDVKVVAMNATQESGPALDQGIAFQLGKCVMELQTALKEKMKLTSLQADTAVYVSRCTALSCQYRCHSSPSGGMCYCPAGYTISSNDSRTCIDFDDCQMWGVCDQLCEDRVGHHQCHCVEGYFLEHHRHCRANTSAGVASIIFSNGRDLLIGDLYGRNLRTLVQSQNRGIAVGVDFHFYLHRIFWTDTVQDKVFSINIDGSDFQEVLNISVDTPENLAVDWVNNKLYVVETSVNRIDMVNLDGTNRVTLIAENLGNPRGIALDPTVGYLFFSDWDSLSGDPKVERAFMDGTNRQDLIKTKLGWPAGITLDIVSKRLYWVDSRFDYIETVTYDGLQRRTVAHGGSLVPHPYGITLFEHNVYFTDWTKMAVVKANKFSESNPQVIYQSSLRPYGVTVYHAARQPFVRNPCGSNNGGCEQICVLSHKTDNDGLGYRCRCILGFDLHVDGRHCVAVRQFLLFSSQMAVRGIPFNLSTQEDVIIPVTGSPSYFVGIDFCAQDDTIFFSDTSKDMIYKQKTDGSGREILTANRVESVEDLAFDWISKNLYWTDPRYRSISVMRLADKSRRAIVQNLNNPRSIVVHPVIGYIFWTDWFRPAKIMRAWSDGSHALPIVNTTLGWPNGLAIDWSSLRLYWVDAFFDKIEHSTFDGLDRRTLEHITQMTHPFGLTIFGGYAYFTDWRLGGIVRVRKSDGGEMTIIRRGISNIMHVKAYDAHSQIGSNYCNRGTNPNGDCSHFCFPVPNFQRVCGCPYGMKLAPNQLTCVEDPSNEPPTLQCGSYSFSCGNGRCVPRYYQCDGVDDCHDNSDEQNCGSLNNTCASSAFTCASGQCIPGRWRCDKHNDCFDGSDELHCPTQGPSSCPATQFTCDNRRCIPRIWLCDTDNDCGDGSDEKNCSTCEPRQFQCPDHHCIDPFYVCDGDKDCIDGADEHDCIYNCSATEFKCLSGDQCISTYYQCDGVFDCNDHSDEADCPSELLNVTVLATRPPGMCHQNEFQCQSDGSCVPDNWECDGHLDCADGSDEHHRCPARTCPPSLFRCDNGNCVYRAWICDGDNDCRDMSDERDCPTQPFRCPSWQWQCPGHSICVNLSKVCDNSADCPNGADESPLCSKLLFRKAALTIMLAALMNVFKDLLELNVPVLLDTSLQMTPRPVKILMNVTLQAFVVSTVTMREGLLESGNLLLLVASRNQIVVDNITSQSHSIYSLVRDGTNIVAIDFDSITDRIFWSDTTQDKIWSAYQNGTDRKIVFDSGVTVTESIAVDWVGRNLYWTDFVLETIEVSKMDGSHRTVLISENITNPRGLVLDPRIDAHVMFWTDWGQNPRIEKASMDGKMRTVIISNKIYWPNGLSIDYPNKLLYFADAYLDYIDFCDYNGNNRRQVVASDLILQHPHGLTVFEDFVYWSDRYTNRVIRANKWHGGNQTIMIYNIHQPLGLVAVHPVKQPNGINSCASSPCSHLCLLSSSGPRFFSCACPSGWILSPDNSNCMRVEHPFLIAVRDNIIYGISLNPEEKTNDAMVPIAGVQNGVDVDFDDSEQMIYWAENPGEIHRVRSDGTNRTVFAPAAVIGAPVGLALDWISANLYYSNPGTQSIEVLKLHGDIMYRKTLITNDGTTLGAGTPIGLAVDPARGKLYWTDQGTDSGVPAKIASANMDGSGIQTLFTGNLDHVEFLTIDIREQKLYWAVTSTGMIERGNVDGTNRVTLVVHLSHPWGVAVYGTFLYYTDRDYEVIERVDKATGANKVVLRDNVPRLKSLRVYYRDNSAGSSNGCSNNIGVCQQLCLPIPGGLFSCACATGFQLNPDNRTCSPYSSFVVVSMLSAIKGFSLETSDHSEAMVPLAGRGRNALHVDVHMPSGFIYWCDFSSTVSSQNAIRKIKPDGSYFRNVVTNGIGRNGIRGIAIDWVAGNLYFTNAFLTETFIEVLRLNTTYRRVLLKTTIDMPRHIVVDPKNRYLFWADYGQNPKIERAFLDCSNRTVLVSEGIVTPRGLAIDHSDGHVYWVDDSLDMIARIQPDGGDVEIVRYGSRYPTPYGITIFGNSMIWVDRNLKKVFQASKQPGNTDQPTVIRDNINWLRDVTIYNSNFQSRSPFDVNNNPCLDNNGGCSHLCFALPGIQTPKCGCAFGTLGSDGKRCSISTDDYLIFALENALRSIHLDPENHSPPFRTVNVLRTAVALDFDSINNRIYFTQSYPSGTGRISYISIYSGIGSPTVVASDLGTPDGIAFDWINNRVYYSDYLNQTISSMAVDGSNRTVIARVPRPRAIVLDPCRGYMYWTDWSSNAKIERATLGGNFRTPIVSTNLVWPNGLTLDYEEQQLYWADANLQKIERCTLTGTNREVIVSTALHPFAMTVFDQHIYWTDWNTRSVYRANKYDGSDQIVMIMNLPQRPMDIHVWAKSKQQQCMNPCNQFNGGCSHICAPGPAGAECQCPSEGRWYLANNNKHCIVDNGTRCDTGFFTCLNGHCISERWKCDNDNDCGDGSDELESVCAFHTCQPTAFTCSNGRCVPYHYRCDHYNDCGDNSDELGCLFRTCDSHTEFTCNNGRCISLQYVCNGVNNCYDNGTSDERNCPERTCQSGFTKCQSTNICIPRTYLCDGDNDCGDMSDESPTHCVSLTCTNSEFRCTSGRCIPAHWFCDQGIDCADGSDEPASCVPQMRTCSSDQFRCDDGRCIPATWICDGDNDCGDMSDEDQRHNCECSFFFRCDRRNDCGDSSDERGCIYEPCQQHQFTCQNGRCISKAYICDGDNDCGDESDELEHLCSTPEATCSPHHFKCDNGNCIELVKVCNRLDDCLDNSDEKGCGVNECSDPSISGCDHDCTDTQTSFYCSCHPGYKLMSDKRTCDDIDECNETPSVCSQICENTAGSYICKCAPGYIREPDGKSCRQNSNISPYLIFSNRYYLRNLTADGQSYSLILQGLRNVVALDFDRVEKRLYWIDVGRNVIERMFLNGTNKEAVISDDVPNGEGIAVDWVGRKLYWVDAYRDCLYVSELDGRFRKKLVDRCVDANNTFCFQYPRAIVVHPKYGQIYWTDWADRAYIGRAGMDGKEKTVIISTKLEWPNGLTIDYTNDKLYWTDAHLNYIEYSDLDGHHRHTVYDGTLPHPFAITIFEDTIYWTDWNTRTVEKGNKYDGSERTVLVNTTHRPFDIHVYHPYRQPFGEKTELDLCLEVNNPCGTNNGGCSHLCLIKAGGQGFSCECPDNFMVIQFGNTAHCLPMCSSTQFLCADSERCIPIWWKCDGQRDCRDGSDEPPTCPHRYCPVGQFQCNDGNCTSSHFLCNTLPDCHDRSDEDPVLCANHQCETHQWQCANKRCIPEAWQCDREDDCGDNSDEDSAHCASRTCPPGQFKCDNGRCIPLSWKCDVDDDCGDNSDEPFHECSKHTPVVKCLPCAPKMGPAYRCDNHTQFSCRTNYRCVPLWAVCNGNDDCRDNSDEQGCEEMTCSPFGDFRCDNHRCIPLRWKCDGDDDCGDNSDEHNCSPRECTESEYRCDNLRCIPSRWICDHDDDCEDNSDEQLRTCHPGYFQCDSGHCVAERFRCDGNADCLDFSDEATCPTRYPNGTYCPPMLFECKNHVCIQPYWKCDGDNDCGDNSDEELHLCLDIACESPFRFRCENNRCIYSHELCNQEDDCGDGSDEKEEHCREPTPRPCKTEEFKCSNGNCIPLHYVCDNYDDCGDHFDEMGCNPGSERTCAENICEHNCTNLTGGGFICSCRPGYKASETNRNSCEDGFRSVGDQQGKQCAADGNPPLLLLPDNVRIRRYNISSEQYSDYIDNQERIQALDYDWDPEGIGIVYFSILGQGSEFGAIKRAYLPTFDSSRNNPTKEVDLNLKYVVSPDGLAVDWVGRHLYWTDAGTNRIEVAKLDGRYRKWLIFSQLDQPAAISVNPKRGLMYWTDWGRQPKIECAWMDGQQRQTLVSEDLGWPTGLSIDYLNNDRIYWSDSKENIIESMRPDGTDRTIVLHGEAGSPYSLDVFEGHLYWIAKERGEVWKKDKFGSGEKVKVLTVNPWLTQVRIYHQHRYNQSVLNPCKDVCSHLCLLRPGGYTCSCPQGTRFLEGSSTECDAAIEAPPTMPPACRCMNGGTCYIDESSLPKCKCSYGYTGNYCEMGLSKGVPPGTTAVAVLLTVILIIIIGVLAVGGFFNYRRTGSLLPALPKLPSLSSLVKSNENGNGVTFRSGADVTMDIGVSGFGGDSAIDRAMQMNENFAVESGKQPITFENPMYTTRDGGATTAGAVTVIRPTLVAAAGSEENENFENPVYSSVISTSPKETSQSTDAPPESKWSFFKRKKKQNTNFENPIYAEMEKEQQQDTENVPTRSPSLPPKIILKRDQPLAYTATEDTFKDTANLVKEDSVV</sequence>
<feature type="disulfide bond" evidence="32">
    <location>
        <begin position="3914"/>
        <end position="3932"/>
    </location>
</feature>
<dbReference type="FunFam" id="4.10.400.10:FF:000151">
    <property type="entry name" value="LDL receptor related protein 2"/>
    <property type="match status" value="1"/>
</dbReference>
<dbReference type="GO" id="GO:0060429">
    <property type="term" value="P:epithelium development"/>
    <property type="evidence" value="ECO:0007669"/>
    <property type="project" value="UniProtKB-ARBA"/>
</dbReference>
<comment type="subcellular location">
    <subcellularLocation>
        <location evidence="1">Apical cell membrane</location>
        <topology evidence="1">Single-pass type I membrane protein</topology>
    </subcellularLocation>
    <subcellularLocation>
        <location evidence="3">Cell projection</location>
        <location evidence="3">Axon</location>
    </subcellularLocation>
    <subcellularLocation>
        <location evidence="2">Cell projection</location>
        <location evidence="2">Dendrite</location>
    </subcellularLocation>
    <subcellularLocation>
        <location evidence="27">Endosome lumen</location>
    </subcellularLocation>
    <subcellularLocation>
        <location evidence="26">Membrane</location>
        <location evidence="26">Coated pit</location>
    </subcellularLocation>
</comment>
<feature type="transmembrane region" description="Helical" evidence="35">
    <location>
        <begin position="4461"/>
        <end position="4483"/>
    </location>
</feature>
<dbReference type="FunFam" id="4.10.400.10:FF:000147">
    <property type="entry name" value="Low-density lipoprotein receptor-related protein 2"/>
    <property type="match status" value="1"/>
</dbReference>
<keyword evidence="38" id="KW-0449">Lipoprotein</keyword>
<feature type="disulfide bond" evidence="32">
    <location>
        <begin position="1221"/>
        <end position="1233"/>
    </location>
</feature>
<keyword evidence="8" id="KW-0597">Phosphoprotein</keyword>
<feature type="disulfide bond" evidence="32">
    <location>
        <begin position="3688"/>
        <end position="3700"/>
    </location>
</feature>
<feature type="repeat" description="LDL-receptor class B" evidence="33">
    <location>
        <begin position="2622"/>
        <end position="2665"/>
    </location>
</feature>
<keyword evidence="16" id="KW-0106">Calcium</keyword>
<dbReference type="Pfam" id="PF14670">
    <property type="entry name" value="FXa_inhibition"/>
    <property type="match status" value="1"/>
</dbReference>
<evidence type="ECO:0000256" key="34">
    <source>
        <dbReference type="SAM" id="MobiDB-lite"/>
    </source>
</evidence>
<feature type="repeat" description="LDL-receptor class B" evidence="33">
    <location>
        <begin position="950"/>
        <end position="993"/>
    </location>
</feature>
<dbReference type="FunFam" id="4.10.400.10:FF:000001">
    <property type="entry name" value="Low-density lipoprotein receptor-related protein 1"/>
    <property type="match status" value="3"/>
</dbReference>
<dbReference type="GO" id="GO:0031526">
    <property type="term" value="C:brush border membrane"/>
    <property type="evidence" value="ECO:0007669"/>
    <property type="project" value="UniProtKB-ARBA"/>
</dbReference>
<dbReference type="InterPro" id="IPR056588">
    <property type="entry name" value="EGF_LRP2"/>
</dbReference>
<keyword evidence="10 35" id="KW-0812">Transmembrane</keyword>
<dbReference type="InterPro" id="IPR036055">
    <property type="entry name" value="LDL_receptor-like_sf"/>
</dbReference>
<evidence type="ECO:0000256" key="7">
    <source>
        <dbReference type="ARBA" id="ARBA00022536"/>
    </source>
</evidence>
<dbReference type="GO" id="GO:0009986">
    <property type="term" value="C:cell surface"/>
    <property type="evidence" value="ECO:0007669"/>
    <property type="project" value="UniProtKB-ARBA"/>
</dbReference>
<dbReference type="Gene3D" id="2.10.25.10">
    <property type="entry name" value="Laminin"/>
    <property type="match status" value="4"/>
</dbReference>
<keyword evidence="18 35" id="KW-1133">Transmembrane helix</keyword>
<dbReference type="GO" id="GO:0015031">
    <property type="term" value="P:protein transport"/>
    <property type="evidence" value="ECO:0007669"/>
    <property type="project" value="UniProtKB-ARBA"/>
</dbReference>
<dbReference type="GO" id="GO:0005905">
    <property type="term" value="C:clathrin-coated pit"/>
    <property type="evidence" value="ECO:0007669"/>
    <property type="project" value="UniProtKB-KW"/>
</dbReference>
<evidence type="ECO:0000256" key="23">
    <source>
        <dbReference type="ARBA" id="ARBA00023176"/>
    </source>
</evidence>
<dbReference type="InterPro" id="IPR018097">
    <property type="entry name" value="EGF_Ca-bd_CS"/>
</dbReference>
<dbReference type="PANTHER" id="PTHR22722">
    <property type="entry name" value="LOW-DENSITY LIPOPROTEIN RECEPTOR-RELATED PROTEIN 2-RELATED"/>
    <property type="match status" value="1"/>
</dbReference>
<keyword evidence="22 38" id="KW-0675">Receptor</keyword>
<evidence type="ECO:0000256" key="24">
    <source>
        <dbReference type="ARBA" id="ARBA00023180"/>
    </source>
</evidence>
<feature type="disulfide bond" evidence="32">
    <location>
        <begin position="2810"/>
        <end position="2828"/>
    </location>
</feature>
<dbReference type="GO" id="GO:0048812">
    <property type="term" value="P:neuron projection morphogenesis"/>
    <property type="evidence" value="ECO:0007669"/>
    <property type="project" value="UniProtKB-ARBA"/>
</dbReference>
<feature type="disulfide bond" evidence="32">
    <location>
        <begin position="1277"/>
        <end position="1292"/>
    </location>
</feature>
<keyword evidence="14" id="KW-1009">Hearing</keyword>
<feature type="repeat" description="LDL-receptor class B" evidence="33">
    <location>
        <begin position="865"/>
        <end position="907"/>
    </location>
</feature>
<evidence type="ECO:0000256" key="14">
    <source>
        <dbReference type="ARBA" id="ARBA00022740"/>
    </source>
</evidence>
<feature type="disulfide bond" evidence="32">
    <location>
        <begin position="3009"/>
        <end position="3021"/>
    </location>
</feature>
<evidence type="ECO:0000256" key="6">
    <source>
        <dbReference type="ARBA" id="ARBA00022475"/>
    </source>
</evidence>
<dbReference type="GO" id="GO:0017124">
    <property type="term" value="F:SH3 domain binding"/>
    <property type="evidence" value="ECO:0007669"/>
    <property type="project" value="UniProtKB-KW"/>
</dbReference>
<evidence type="ECO:0000256" key="31">
    <source>
        <dbReference type="PROSITE-ProRule" id="PRU00076"/>
    </source>
</evidence>
<feature type="non-terminal residue" evidence="37">
    <location>
        <position position="4696"/>
    </location>
</feature>
<dbReference type="FunFam" id="4.10.400.10:FF:000005">
    <property type="entry name" value="low-density lipoprotein receptor-related protein 1B"/>
    <property type="match status" value="1"/>
</dbReference>
<evidence type="ECO:0000256" key="21">
    <source>
        <dbReference type="ARBA" id="ARBA00023157"/>
    </source>
</evidence>
<feature type="disulfide bond" evidence="32">
    <location>
        <begin position="3993"/>
        <end position="4005"/>
    </location>
</feature>
<evidence type="ECO:0000256" key="4">
    <source>
        <dbReference type="ARBA" id="ARBA00009939"/>
    </source>
</evidence>
<dbReference type="PANTHER" id="PTHR22722:SF11">
    <property type="entry name" value="LOW-DENSITY LIPOPROTEIN RECEPTOR-RELATED PROTEIN 2"/>
    <property type="match status" value="1"/>
</dbReference>
<evidence type="ECO:0000256" key="32">
    <source>
        <dbReference type="PROSITE-ProRule" id="PRU00124"/>
    </source>
</evidence>
<keyword evidence="39" id="KW-1185">Reference proteome</keyword>
<feature type="disulfide bond" evidence="32">
    <location>
        <begin position="3654"/>
        <end position="3672"/>
    </location>
</feature>
<keyword evidence="21 31" id="KW-1015">Disulfide bond</keyword>
<dbReference type="InterPro" id="IPR001881">
    <property type="entry name" value="EGF-like_Ca-bd_dom"/>
</dbReference>
<feature type="disulfide bond" evidence="32">
    <location>
        <begin position="2974"/>
        <end position="2992"/>
    </location>
</feature>
<feature type="disulfide bond" evidence="32">
    <location>
        <begin position="3081"/>
        <end position="3099"/>
    </location>
</feature>
<evidence type="ECO:0000256" key="3">
    <source>
        <dbReference type="ARBA" id="ARBA00004489"/>
    </source>
</evidence>
<feature type="repeat" description="LDL-receptor class B" evidence="33">
    <location>
        <begin position="634"/>
        <end position="680"/>
    </location>
</feature>
<dbReference type="FunFam" id="4.10.400.10:FF:000011">
    <property type="entry name" value="Low-density lipoprotein receptor-related protein 1"/>
    <property type="match status" value="2"/>
</dbReference>
<feature type="compositionally biased region" description="Polar residues" evidence="34">
    <location>
        <begin position="4651"/>
        <end position="4660"/>
    </location>
</feature>
<dbReference type="FunFam" id="2.10.25.10:FF:000009">
    <property type="entry name" value="Low-density lipoprotein receptor isoform 1"/>
    <property type="match status" value="1"/>
</dbReference>
<feature type="disulfide bond" evidence="32">
    <location>
        <begin position="3907"/>
        <end position="3919"/>
    </location>
</feature>
<feature type="disulfide bond" evidence="32">
    <location>
        <begin position="3767"/>
        <end position="3782"/>
    </location>
</feature>
<dbReference type="FunFam" id="2.120.10.30:FF:000049">
    <property type="entry name" value="LDL receptor related protein 2"/>
    <property type="match status" value="1"/>
</dbReference>
<dbReference type="Pfam" id="PF00058">
    <property type="entry name" value="Ldl_recept_b"/>
    <property type="match status" value="16"/>
</dbReference>
<evidence type="ECO:0000256" key="20">
    <source>
        <dbReference type="ARBA" id="ARBA00023136"/>
    </source>
</evidence>
<dbReference type="Proteomes" id="UP000618051">
    <property type="component" value="Unassembled WGS sequence"/>
</dbReference>
<dbReference type="GO" id="GO:0007605">
    <property type="term" value="P:sensory perception of sound"/>
    <property type="evidence" value="ECO:0007669"/>
    <property type="project" value="UniProtKB-KW"/>
</dbReference>
<dbReference type="InterPro" id="IPR026823">
    <property type="entry name" value="cEGF"/>
</dbReference>
<feature type="disulfide bond" evidence="32">
    <location>
        <begin position="3117"/>
        <end position="3129"/>
    </location>
</feature>
<feature type="disulfide bond" evidence="32">
    <location>
        <begin position="3136"/>
        <end position="3151"/>
    </location>
</feature>
<dbReference type="GO" id="GO:0030001">
    <property type="term" value="P:metal ion transport"/>
    <property type="evidence" value="ECO:0007669"/>
    <property type="project" value="UniProtKB-ARBA"/>
</dbReference>
<evidence type="ECO:0000256" key="13">
    <source>
        <dbReference type="ARBA" id="ARBA00022737"/>
    </source>
</evidence>
<dbReference type="PROSITE" id="PS00022">
    <property type="entry name" value="EGF_1"/>
    <property type="match status" value="1"/>
</dbReference>
<evidence type="ECO:0000259" key="36">
    <source>
        <dbReference type="PROSITE" id="PS50026"/>
    </source>
</evidence>
<evidence type="ECO:0000256" key="11">
    <source>
        <dbReference type="ARBA" id="ARBA00022723"/>
    </source>
</evidence>
<dbReference type="GO" id="GO:0030425">
    <property type="term" value="C:dendrite"/>
    <property type="evidence" value="ECO:0007669"/>
    <property type="project" value="UniProtKB-SubCell"/>
</dbReference>
<dbReference type="InterPro" id="IPR002172">
    <property type="entry name" value="LDrepeatLR_classA_rpt"/>
</dbReference>
<keyword evidence="12" id="KW-0732">Signal</keyword>
<feature type="disulfide bond" evidence="31">
    <location>
        <begin position="4438"/>
        <end position="4447"/>
    </location>
</feature>
<dbReference type="Gene3D" id="2.120.10.30">
    <property type="entry name" value="TolB, C-terminal domain"/>
    <property type="match status" value="8"/>
</dbReference>
<dbReference type="GO" id="GO:0030424">
    <property type="term" value="C:axon"/>
    <property type="evidence" value="ECO:0007669"/>
    <property type="project" value="UniProtKB-SubCell"/>
</dbReference>
<evidence type="ECO:0000256" key="28">
    <source>
        <dbReference type="ARBA" id="ARBA00074420"/>
    </source>
</evidence>
<keyword evidence="7 31" id="KW-0245">EGF-like domain</keyword>
<dbReference type="InterPro" id="IPR011042">
    <property type="entry name" value="6-blade_b-propeller_TolB-like"/>
</dbReference>
<dbReference type="FunFam" id="2.120.10.30:FF:000058">
    <property type="entry name" value="Low-density lipoprotein receptor-related protein 2"/>
    <property type="match status" value="1"/>
</dbReference>
<feature type="repeat" description="LDL-receptor class B" evidence="33">
    <location>
        <begin position="591"/>
        <end position="633"/>
    </location>
</feature>
<evidence type="ECO:0000256" key="16">
    <source>
        <dbReference type="ARBA" id="ARBA00022837"/>
    </source>
</evidence>
<feature type="repeat" description="LDL-receptor class B" evidence="33">
    <location>
        <begin position="1893"/>
        <end position="1935"/>
    </location>
</feature>
<dbReference type="PROSITE" id="PS50026">
    <property type="entry name" value="EGF_3"/>
    <property type="match status" value="1"/>
</dbReference>
<feature type="repeat" description="LDL-receptor class B" evidence="33">
    <location>
        <begin position="1669"/>
        <end position="1712"/>
    </location>
</feature>
<dbReference type="SUPFAM" id="SSF57184">
    <property type="entry name" value="Growth factor receptor domain"/>
    <property type="match status" value="2"/>
</dbReference>
<dbReference type="FunFam" id="2.120.10.30:FF:000241">
    <property type="entry name" value="Low-density lipoprotein receptor-related protein 6"/>
    <property type="match status" value="1"/>
</dbReference>
<evidence type="ECO:0000256" key="1">
    <source>
        <dbReference type="ARBA" id="ARBA00004247"/>
    </source>
</evidence>
<dbReference type="FunFam" id="4.10.400.10:FF:000004">
    <property type="entry name" value="Low-density lipoprotein receptor-related protein 1"/>
    <property type="match status" value="1"/>
</dbReference>
<evidence type="ECO:0000256" key="17">
    <source>
        <dbReference type="ARBA" id="ARBA00022902"/>
    </source>
</evidence>
<reference evidence="38 39" key="2">
    <citation type="journal article" date="2021" name="J. Hered.">
        <title>Feather Gene Expression Elucidates the Developmental Basis of Plumage Iridescence in African Starlings.</title>
        <authorList>
            <person name="Rubenstein D.R."/>
            <person name="Corvelo A."/>
            <person name="MacManes M.D."/>
            <person name="Maia R."/>
            <person name="Narzisi G."/>
            <person name="Rousaki A."/>
            <person name="Vandenabeele P."/>
            <person name="Shawkey M.D."/>
            <person name="Solomon J."/>
        </authorList>
    </citation>
    <scope>NUCLEOTIDE SEQUENCE [LARGE SCALE GENOMIC DNA]</scope>
    <source>
        <strain evidence="38">SS15</strain>
    </source>
</reference>
<dbReference type="SMART" id="SM00179">
    <property type="entry name" value="EGF_CA"/>
    <property type="match status" value="8"/>
</dbReference>
<dbReference type="GO" id="GO:0043235">
    <property type="term" value="C:receptor complex"/>
    <property type="evidence" value="ECO:0007669"/>
    <property type="project" value="TreeGrafter"/>
</dbReference>
<feature type="disulfide bond" evidence="32">
    <location>
        <begin position="3695"/>
        <end position="3713"/>
    </location>
</feature>
<feature type="disulfide bond" evidence="32">
    <location>
        <begin position="3613"/>
        <end position="3631"/>
    </location>
</feature>
<feature type="disulfide bond" evidence="32">
    <location>
        <begin position="3834"/>
        <end position="3852"/>
    </location>
</feature>
<feature type="disulfide bond" evidence="32">
    <location>
        <begin position="3016"/>
        <end position="3034"/>
    </location>
</feature>
<accession>A0A835NYQ8</accession>
<evidence type="ECO:0000256" key="10">
    <source>
        <dbReference type="ARBA" id="ARBA00022692"/>
    </source>
</evidence>
<feature type="disulfide bond" evidence="32">
    <location>
        <begin position="1409"/>
        <end position="1424"/>
    </location>
</feature>
<dbReference type="PROSITE" id="PS51120">
    <property type="entry name" value="LDLRB"/>
    <property type="match status" value="24"/>
</dbReference>
<keyword evidence="24" id="KW-0325">Glycoprotein</keyword>
<keyword evidence="13" id="KW-0677">Repeat</keyword>
<feature type="disulfide bond" evidence="32">
    <location>
        <begin position="3074"/>
        <end position="3086"/>
    </location>
</feature>
<feature type="repeat" description="LDL-receptor class B" evidence="33">
    <location>
        <begin position="4278"/>
        <end position="4320"/>
    </location>
</feature>
<feature type="disulfide bond" evidence="32">
    <location>
        <begin position="3870"/>
        <end position="3888"/>
    </location>
</feature>
<evidence type="ECO:0000256" key="35">
    <source>
        <dbReference type="SAM" id="Phobius"/>
    </source>
</evidence>
<evidence type="ECO:0000256" key="30">
    <source>
        <dbReference type="ARBA" id="ARBA00080738"/>
    </source>
</evidence>
<keyword evidence="9" id="KW-0254">Endocytosis</keyword>
<feature type="repeat" description="LDL-receptor class B" evidence="33">
    <location>
        <begin position="908"/>
        <end position="949"/>
    </location>
</feature>
<feature type="disulfide bond" evidence="32">
    <location>
        <begin position="4000"/>
        <end position="4018"/>
    </location>
</feature>
<evidence type="ECO:0000313" key="38">
    <source>
        <dbReference type="EMBL" id="KAI1237194.1"/>
    </source>
</evidence>
<feature type="disulfide bond" evidence="32">
    <location>
        <begin position="1397"/>
        <end position="1415"/>
    </location>
</feature>
<feature type="disulfide bond" evidence="32">
    <location>
        <begin position="2891"/>
        <end position="2909"/>
    </location>
</feature>
<feature type="disulfide bond" evidence="32">
    <location>
        <begin position="3827"/>
        <end position="3839"/>
    </location>
</feature>
<dbReference type="InterPro" id="IPR000742">
    <property type="entry name" value="EGF"/>
</dbReference>
<dbReference type="GO" id="GO:0044321">
    <property type="term" value="P:response to leptin"/>
    <property type="evidence" value="ECO:0007669"/>
    <property type="project" value="UniProtKB-ARBA"/>
</dbReference>
<dbReference type="FunFam" id="2.120.10.30:FF:000051">
    <property type="entry name" value="Low-density lipoprotein receptor-related protein 2"/>
    <property type="match status" value="1"/>
</dbReference>
<feature type="disulfide bond" evidence="32">
    <location>
        <begin position="2844"/>
        <end position="2856"/>
    </location>
</feature>
<evidence type="ECO:0000256" key="18">
    <source>
        <dbReference type="ARBA" id="ARBA00022989"/>
    </source>
</evidence>
<dbReference type="PROSITE" id="PS00010">
    <property type="entry name" value="ASX_HYDROXYL"/>
    <property type="match status" value="1"/>
</dbReference>
<dbReference type="Pfam" id="PF00057">
    <property type="entry name" value="Ldl_recept_a"/>
    <property type="match status" value="26"/>
</dbReference>
<dbReference type="InterPro" id="IPR051221">
    <property type="entry name" value="LDLR-related"/>
</dbReference>
<dbReference type="FunFam" id="2.120.10.30:FF:000008">
    <property type="entry name" value="Low-density lipoprotein receptor-related protein 4"/>
    <property type="match status" value="1"/>
</dbReference>
<feature type="disulfide bond" evidence="32">
    <location>
        <begin position="1179"/>
        <end position="1191"/>
    </location>
</feature>
<feature type="compositionally biased region" description="Polar residues" evidence="34">
    <location>
        <begin position="54"/>
        <end position="63"/>
    </location>
</feature>
<feature type="repeat" description="LDL-receptor class B" evidence="33">
    <location>
        <begin position="3419"/>
        <end position="3461"/>
    </location>
</feature>
<protein>
    <recommendedName>
        <fullName evidence="28">Low-density lipoprotein receptor-related protein 2</fullName>
    </recommendedName>
    <alternativeName>
        <fullName evidence="29">Glycoprotein 330</fullName>
    </alternativeName>
    <alternativeName>
        <fullName evidence="30">Megalin</fullName>
    </alternativeName>
</protein>
<feature type="disulfide bond" evidence="32">
    <location>
        <begin position="3124"/>
        <end position="3142"/>
    </location>
</feature>
<dbReference type="FunFam" id="4.10.400.10:FF:000045">
    <property type="entry name" value="Low-density lipoprotein receptor-related protein 2"/>
    <property type="match status" value="2"/>
</dbReference>
<evidence type="ECO:0000256" key="29">
    <source>
        <dbReference type="ARBA" id="ARBA00077868"/>
    </source>
</evidence>
<keyword evidence="17" id="KW-0524">Neurogenesis</keyword>
<feature type="disulfide bond" evidence="32">
    <location>
        <begin position="3956"/>
        <end position="3974"/>
    </location>
</feature>
<feature type="repeat" description="LDL-receptor class B" evidence="33">
    <location>
        <begin position="3281"/>
        <end position="3323"/>
    </location>
</feature>
<dbReference type="Pfam" id="PF24468">
    <property type="entry name" value="EGF_LRP2"/>
    <property type="match status" value="1"/>
</dbReference>
<dbReference type="PROSITE" id="PS50068">
    <property type="entry name" value="LDLRA_2"/>
    <property type="match status" value="27"/>
</dbReference>
<feature type="disulfide bond" evidence="32">
    <location>
        <begin position="3606"/>
        <end position="3618"/>
    </location>
</feature>
<evidence type="ECO:0000256" key="8">
    <source>
        <dbReference type="ARBA" id="ARBA00022553"/>
    </source>
</evidence>
<dbReference type="Pfam" id="PF12662">
    <property type="entry name" value="cEGF"/>
    <property type="match status" value="1"/>
</dbReference>
<feature type="disulfide bond" evidence="32">
    <location>
        <begin position="2851"/>
        <end position="2869"/>
    </location>
</feature>
<organism evidence="37">
    <name type="scientific">Lamprotornis superbus</name>
    <dbReference type="NCBI Taxonomy" id="245042"/>
    <lineage>
        <taxon>Eukaryota</taxon>
        <taxon>Metazoa</taxon>
        <taxon>Chordata</taxon>
        <taxon>Craniata</taxon>
        <taxon>Vertebrata</taxon>
        <taxon>Euteleostomi</taxon>
        <taxon>Archelosauria</taxon>
        <taxon>Archosauria</taxon>
        <taxon>Dinosauria</taxon>
        <taxon>Saurischia</taxon>
        <taxon>Theropoda</taxon>
        <taxon>Coelurosauria</taxon>
        <taxon>Aves</taxon>
        <taxon>Neognathae</taxon>
        <taxon>Neoaves</taxon>
        <taxon>Telluraves</taxon>
        <taxon>Australaves</taxon>
        <taxon>Passeriformes</taxon>
        <taxon>Sturnidae</taxon>
        <taxon>Lamprotornis</taxon>
    </lineage>
</organism>
<gene>
    <name evidence="38" type="ORF">IHE44_0014451</name>
    <name evidence="37" type="ORF">IHE44_001659</name>
</gene>
<evidence type="ECO:0000313" key="37">
    <source>
        <dbReference type="EMBL" id="KAG0128707.1"/>
    </source>
</evidence>
<dbReference type="OrthoDB" id="21182at2759"/>
<feature type="disulfide bond" evidence="32">
    <location>
        <begin position="1228"/>
        <end position="1246"/>
    </location>
</feature>
<dbReference type="Gene3D" id="4.10.400.10">
    <property type="entry name" value="Low-density Lipoprotein Receptor"/>
    <property type="match status" value="26"/>
</dbReference>
<dbReference type="Gene3D" id="2.40.128.620">
    <property type="match status" value="1"/>
</dbReference>
<dbReference type="SUPFAM" id="SSF57424">
    <property type="entry name" value="LDL receptor-like module"/>
    <property type="match status" value="27"/>
</dbReference>
<feature type="disulfide bond" evidence="32">
    <location>
        <begin position="1316"/>
        <end position="1331"/>
    </location>
</feature>
<dbReference type="FunFam" id="4.10.400.10:FF:000002">
    <property type="entry name" value="Low-density lipoprotein receptor-related protein 1"/>
    <property type="match status" value="2"/>
</dbReference>
<comment type="similarity">
    <text evidence="4">Belongs to the LDLR family.</text>
</comment>
<evidence type="ECO:0000256" key="26">
    <source>
        <dbReference type="ARBA" id="ARBA00037878"/>
    </source>
</evidence>
<dbReference type="GO" id="GO:0006898">
    <property type="term" value="P:receptor-mediated endocytosis"/>
    <property type="evidence" value="ECO:0007669"/>
    <property type="project" value="UniProtKB-ARBA"/>
</dbReference>
<feature type="repeat" description="LDL-receptor class B" evidence="33">
    <location>
        <begin position="1581"/>
        <end position="1623"/>
    </location>
</feature>
<dbReference type="InterPro" id="IPR000033">
    <property type="entry name" value="LDLR_classB_rpt"/>
</dbReference>
<dbReference type="FunFam" id="4.10.400.10:FF:000078">
    <property type="entry name" value="low-density lipoprotein receptor-related protein 2"/>
    <property type="match status" value="2"/>
</dbReference>
<dbReference type="FunFam" id="2.120.10.30:FF:000040">
    <property type="entry name" value="Low-density lipoprotein receptor-related protein 2"/>
    <property type="match status" value="1"/>
</dbReference>
<feature type="region of interest" description="Disordered" evidence="34">
    <location>
        <begin position="40"/>
        <end position="63"/>
    </location>
</feature>
<dbReference type="PRINTS" id="PR00261">
    <property type="entry name" value="LDLRECEPTOR"/>
</dbReference>
<dbReference type="PROSITE" id="PS01209">
    <property type="entry name" value="LDLRA_1"/>
    <property type="match status" value="12"/>
</dbReference>
<evidence type="ECO:0000256" key="15">
    <source>
        <dbReference type="ARBA" id="ARBA00022753"/>
    </source>
</evidence>
<feature type="disulfide bond" evidence="32">
    <location>
        <begin position="1138"/>
        <end position="1150"/>
    </location>
</feature>
<dbReference type="CDD" id="cd00054">
    <property type="entry name" value="EGF_CA"/>
    <property type="match status" value="1"/>
</dbReference>
<evidence type="ECO:0000256" key="33">
    <source>
        <dbReference type="PROSITE-ProRule" id="PRU00461"/>
    </source>
</evidence>
<evidence type="ECO:0000256" key="25">
    <source>
        <dbReference type="ARBA" id="ARBA00023273"/>
    </source>
</evidence>
<feature type="repeat" description="LDL-receptor class B" evidence="33">
    <location>
        <begin position="548"/>
        <end position="590"/>
    </location>
</feature>
<feature type="disulfide bond" evidence="32">
    <location>
        <begin position="1240"/>
        <end position="1255"/>
    </location>
</feature>
<feature type="disulfide bond" evidence="32">
    <location>
        <begin position="2803"/>
        <end position="2815"/>
    </location>
</feature>
<reference evidence="37" key="1">
    <citation type="submission" date="2020-10" db="EMBL/GenBank/DDBJ databases">
        <title>Feather gene expression reveals the developmental basis of iridescence in African starlings.</title>
        <authorList>
            <person name="Rubenstein D.R."/>
        </authorList>
    </citation>
    <scope>NUCLEOTIDE SEQUENCE</scope>
    <source>
        <strain evidence="37">SS15</strain>
        <tissue evidence="37">Liver</tissue>
    </source>
</reference>
<feature type="repeat" description="LDL-receptor class B" evidence="33">
    <location>
        <begin position="3375"/>
        <end position="3418"/>
    </location>
</feature>
<dbReference type="FunFam" id="2.120.10.30:FF:000035">
    <property type="entry name" value="Low-density lipoprotein receptor-related protein 2"/>
    <property type="match status" value="1"/>
</dbReference>
<feature type="disulfide bond" evidence="32">
    <location>
        <begin position="2863"/>
        <end position="2878"/>
    </location>
</feature>
<dbReference type="InterPro" id="IPR000152">
    <property type="entry name" value="EGF-type_Asp/Asn_hydroxyl_site"/>
</dbReference>
<feature type="disulfide bond" evidence="32">
    <location>
        <begin position="1157"/>
        <end position="1172"/>
    </location>
</feature>
<feature type="disulfide bond" evidence="32">
    <location>
        <begin position="3882"/>
        <end position="3897"/>
    </location>
</feature>
<feature type="repeat" description="LDL-receptor class B" evidence="33">
    <location>
        <begin position="2034"/>
        <end position="2075"/>
    </location>
</feature>
<feature type="disulfide bond" evidence="32">
    <location>
        <begin position="1198"/>
        <end position="1213"/>
    </location>
</feature>
<dbReference type="SUPFAM" id="SSF63825">
    <property type="entry name" value="YWTD domain"/>
    <property type="match status" value="8"/>
</dbReference>
<dbReference type="InterPro" id="IPR009030">
    <property type="entry name" value="Growth_fac_rcpt_cys_sf"/>
</dbReference>
<feature type="disulfide bond" evidence="32">
    <location>
        <begin position="3807"/>
        <end position="3822"/>
    </location>
</feature>
<dbReference type="GO" id="GO:0005509">
    <property type="term" value="F:calcium ion binding"/>
    <property type="evidence" value="ECO:0007669"/>
    <property type="project" value="InterPro"/>
</dbReference>
<comment type="caution">
    <text evidence="31">Lacks conserved residue(s) required for the propagation of feature annotation.</text>
</comment>
<feature type="repeat" description="LDL-receptor class B" evidence="33">
    <location>
        <begin position="1624"/>
        <end position="1666"/>
    </location>
</feature>
<feature type="repeat" description="LDL-receptor class B" evidence="33">
    <location>
        <begin position="4233"/>
        <end position="4276"/>
    </location>
</feature>
<feature type="repeat" description="LDL-receptor class B" evidence="33">
    <location>
        <begin position="681"/>
        <end position="725"/>
    </location>
</feature>
<dbReference type="SMART" id="SM00192">
    <property type="entry name" value="LDLa"/>
    <property type="match status" value="28"/>
</dbReference>
<dbReference type="CDD" id="cd00112">
    <property type="entry name" value="LDLa"/>
    <property type="match status" value="26"/>
</dbReference>
<dbReference type="SMART" id="SM00135">
    <property type="entry name" value="LY"/>
    <property type="match status" value="36"/>
</dbReference>
<dbReference type="FunFam" id="4.10.400.10:FF:000222">
    <property type="entry name" value="Low-density lipoprotein receptor-related protein 2"/>
    <property type="match status" value="1"/>
</dbReference>
<dbReference type="GO" id="GO:0042562">
    <property type="term" value="F:hormone binding"/>
    <property type="evidence" value="ECO:0007669"/>
    <property type="project" value="TreeGrafter"/>
</dbReference>
<feature type="domain" description="EGF-like" evidence="36">
    <location>
        <begin position="4414"/>
        <end position="4448"/>
    </location>
</feature>